<organism evidence="1">
    <name type="scientific">marine sediment metagenome</name>
    <dbReference type="NCBI Taxonomy" id="412755"/>
    <lineage>
        <taxon>unclassified sequences</taxon>
        <taxon>metagenomes</taxon>
        <taxon>ecological metagenomes</taxon>
    </lineage>
</organism>
<proteinExistence type="predicted"/>
<dbReference type="AlphaFoldDB" id="A0A0F9CVA8"/>
<sequence length="159" mass="18562">MTILIKYEIVSTTEEHQEELINTMRQADIDECWAANHHTPETAIEESVYYTNRPRTGLVNNQVLNIFGVGKITHLSDIGIPWMLGSDLLPQHAKAFLRSSKNAIEDMKKEAILLHNYVDKRNRDAIKWLRWLGFIMEKPIIYGPDDMLFHPFYMVNYDV</sequence>
<protein>
    <recommendedName>
        <fullName evidence="2">N-acetyltransferase domain-containing protein</fullName>
    </recommendedName>
</protein>
<evidence type="ECO:0008006" key="2">
    <source>
        <dbReference type="Google" id="ProtNLM"/>
    </source>
</evidence>
<accession>A0A0F9CVA8</accession>
<evidence type="ECO:0000313" key="1">
    <source>
        <dbReference type="EMBL" id="KKL09591.1"/>
    </source>
</evidence>
<name>A0A0F9CVA8_9ZZZZ</name>
<dbReference type="EMBL" id="LAZR01042412">
    <property type="protein sequence ID" value="KKL09591.1"/>
    <property type="molecule type" value="Genomic_DNA"/>
</dbReference>
<comment type="caution">
    <text evidence="1">The sequence shown here is derived from an EMBL/GenBank/DDBJ whole genome shotgun (WGS) entry which is preliminary data.</text>
</comment>
<reference evidence="1" key="1">
    <citation type="journal article" date="2015" name="Nature">
        <title>Complex archaea that bridge the gap between prokaryotes and eukaryotes.</title>
        <authorList>
            <person name="Spang A."/>
            <person name="Saw J.H."/>
            <person name="Jorgensen S.L."/>
            <person name="Zaremba-Niedzwiedzka K."/>
            <person name="Martijn J."/>
            <person name="Lind A.E."/>
            <person name="van Eijk R."/>
            <person name="Schleper C."/>
            <person name="Guy L."/>
            <person name="Ettema T.J."/>
        </authorList>
    </citation>
    <scope>NUCLEOTIDE SEQUENCE</scope>
</reference>
<gene>
    <name evidence="1" type="ORF">LCGC14_2564320</name>
</gene>